<dbReference type="Proteomes" id="UP001321749">
    <property type="component" value="Unassembled WGS sequence"/>
</dbReference>
<evidence type="ECO:0000259" key="1">
    <source>
        <dbReference type="Pfam" id="PF13191"/>
    </source>
</evidence>
<dbReference type="SUPFAM" id="SSF52540">
    <property type="entry name" value="P-loop containing nucleoside triphosphate hydrolases"/>
    <property type="match status" value="1"/>
</dbReference>
<sequence length="479" mass="54377">MLEAAATSFASILVLAGGFAIAAWTYHKSYKYLVLSKMENAFEPGDPVLTLAAIGKDIPLSKTAAATHWIPRPEQDNVDRIVGGNEQGHYHLFIGEKGTGKSSMLLEAMRKIDGDGVAMFEAHADLEIFRIRLGKALDYEFHEDYMGSYFSERGPRDTTALLDIERALNKLEKVALRRRAKVGRPLVVIINQMHLIRDDEDGKDLIELLQQRSEQWAAAHLVTMVFNSDDYWVYERLKQLATRMEVHTVTDLPKAEAIAALKNYRQRYKKETPSSEILDEIYERVGGRLNFLNRVARSSDMIATCEEIKEVEKTWFLNQCWILGEEMDDDVMDQQKWAAAAVVLATALVDQEQDRDAHYDPDENHMLPSFPLHKAQEIMTRADFVRALDRLNLFSITSKAKVRASSVPMHRAFREIVAVEGFREHLQATIDRIAAIESLGRTRELVAKDLVLGGKYEIRKAPGGIDVTLREKEDDDDDK</sequence>
<proteinExistence type="predicted"/>
<dbReference type="EMBL" id="MU865099">
    <property type="protein sequence ID" value="KAK4457743.1"/>
    <property type="molecule type" value="Genomic_DNA"/>
</dbReference>
<feature type="domain" description="Orc1-like AAA ATPase" evidence="1">
    <location>
        <begin position="89"/>
        <end position="222"/>
    </location>
</feature>
<dbReference type="Gene3D" id="3.40.50.300">
    <property type="entry name" value="P-loop containing nucleotide triphosphate hydrolases"/>
    <property type="match status" value="1"/>
</dbReference>
<reference evidence="3" key="2">
    <citation type="submission" date="2023-06" db="EMBL/GenBank/DDBJ databases">
        <authorList>
            <consortium name="Lawrence Berkeley National Laboratory"/>
            <person name="Mondo S.J."/>
            <person name="Hensen N."/>
            <person name="Bonometti L."/>
            <person name="Westerberg I."/>
            <person name="Brannstrom I.O."/>
            <person name="Guillou S."/>
            <person name="Cros-Aarteil S."/>
            <person name="Calhoun S."/>
            <person name="Haridas S."/>
            <person name="Kuo A."/>
            <person name="Pangilinan J."/>
            <person name="Riley R."/>
            <person name="Labutti K."/>
            <person name="Andreopoulos B."/>
            <person name="Lipzen A."/>
            <person name="Chen C."/>
            <person name="Yanf M."/>
            <person name="Daum C."/>
            <person name="Ng V."/>
            <person name="Clum A."/>
            <person name="Steindorff A."/>
            <person name="Ohm R."/>
            <person name="Martin F."/>
            <person name="Silar P."/>
            <person name="Natvig D."/>
            <person name="Lalanne C."/>
            <person name="Gautier V."/>
            <person name="Ament-Velasquez S.L."/>
            <person name="Kruys A."/>
            <person name="Hutchinson M.I."/>
            <person name="Powell A.J."/>
            <person name="Barry K."/>
            <person name="Miller A.N."/>
            <person name="Grigoriev I.V."/>
            <person name="Debuchy R."/>
            <person name="Gladieux P."/>
            <person name="Thoren M.H."/>
            <person name="Johannesson H."/>
        </authorList>
    </citation>
    <scope>NUCLEOTIDE SEQUENCE</scope>
    <source>
        <strain evidence="3">PSN324</strain>
    </source>
</reference>
<dbReference type="InterPro" id="IPR027417">
    <property type="entry name" value="P-loop_NTPase"/>
</dbReference>
<dbReference type="PANTHER" id="PTHR36168:SF1">
    <property type="entry name" value="ORC1-LIKE AAA ATPASE DOMAIN-CONTAINING PROTEIN"/>
    <property type="match status" value="1"/>
</dbReference>
<dbReference type="Pfam" id="PF13191">
    <property type="entry name" value="AAA_16"/>
    <property type="match status" value="1"/>
</dbReference>
<gene>
    <name evidence="3" type="ORF">QBC42DRAFT_187790</name>
</gene>
<protein>
    <recommendedName>
        <fullName evidence="5">Orc1-like AAA ATPase domain-containing protein</fullName>
    </recommendedName>
</protein>
<evidence type="ECO:0000259" key="2">
    <source>
        <dbReference type="Pfam" id="PF24913"/>
    </source>
</evidence>
<evidence type="ECO:0008006" key="5">
    <source>
        <dbReference type="Google" id="ProtNLM"/>
    </source>
</evidence>
<evidence type="ECO:0000313" key="3">
    <source>
        <dbReference type="EMBL" id="KAK4457743.1"/>
    </source>
</evidence>
<name>A0AAV9HAR3_9PEZI</name>
<dbReference type="AlphaFoldDB" id="A0AAV9HAR3"/>
<evidence type="ECO:0000313" key="4">
    <source>
        <dbReference type="Proteomes" id="UP001321749"/>
    </source>
</evidence>
<dbReference type="InterPro" id="IPR041664">
    <property type="entry name" value="AAA_16"/>
</dbReference>
<organism evidence="3 4">
    <name type="scientific">Cladorrhinum samala</name>
    <dbReference type="NCBI Taxonomy" id="585594"/>
    <lineage>
        <taxon>Eukaryota</taxon>
        <taxon>Fungi</taxon>
        <taxon>Dikarya</taxon>
        <taxon>Ascomycota</taxon>
        <taxon>Pezizomycotina</taxon>
        <taxon>Sordariomycetes</taxon>
        <taxon>Sordariomycetidae</taxon>
        <taxon>Sordariales</taxon>
        <taxon>Podosporaceae</taxon>
        <taxon>Cladorrhinum</taxon>
    </lineage>
</organism>
<keyword evidence="4" id="KW-1185">Reference proteome</keyword>
<dbReference type="Pfam" id="PF24913">
    <property type="entry name" value="WHD_AAA_fung"/>
    <property type="match status" value="1"/>
</dbReference>
<dbReference type="InterPro" id="IPR056808">
    <property type="entry name" value="HTH_AAA"/>
</dbReference>
<feature type="domain" description="AAA protein C-terminal winged helix" evidence="2">
    <location>
        <begin position="318"/>
        <end position="437"/>
    </location>
</feature>
<dbReference type="PANTHER" id="PTHR36168">
    <property type="entry name" value="CHROMOSOME 1, WHOLE GENOME SHOTGUN SEQUENCE"/>
    <property type="match status" value="1"/>
</dbReference>
<reference evidence="3" key="1">
    <citation type="journal article" date="2023" name="Mol. Phylogenet. Evol.">
        <title>Genome-scale phylogeny and comparative genomics of the fungal order Sordariales.</title>
        <authorList>
            <person name="Hensen N."/>
            <person name="Bonometti L."/>
            <person name="Westerberg I."/>
            <person name="Brannstrom I.O."/>
            <person name="Guillou S."/>
            <person name="Cros-Aarteil S."/>
            <person name="Calhoun S."/>
            <person name="Haridas S."/>
            <person name="Kuo A."/>
            <person name="Mondo S."/>
            <person name="Pangilinan J."/>
            <person name="Riley R."/>
            <person name="LaButti K."/>
            <person name="Andreopoulos B."/>
            <person name="Lipzen A."/>
            <person name="Chen C."/>
            <person name="Yan M."/>
            <person name="Daum C."/>
            <person name="Ng V."/>
            <person name="Clum A."/>
            <person name="Steindorff A."/>
            <person name="Ohm R.A."/>
            <person name="Martin F."/>
            <person name="Silar P."/>
            <person name="Natvig D.O."/>
            <person name="Lalanne C."/>
            <person name="Gautier V."/>
            <person name="Ament-Velasquez S.L."/>
            <person name="Kruys A."/>
            <person name="Hutchinson M.I."/>
            <person name="Powell A.J."/>
            <person name="Barry K."/>
            <person name="Miller A.N."/>
            <person name="Grigoriev I.V."/>
            <person name="Debuchy R."/>
            <person name="Gladieux P."/>
            <person name="Hiltunen Thoren M."/>
            <person name="Johannesson H."/>
        </authorList>
    </citation>
    <scope>NUCLEOTIDE SEQUENCE</scope>
    <source>
        <strain evidence="3">PSN324</strain>
    </source>
</reference>
<accession>A0AAV9HAR3</accession>
<comment type="caution">
    <text evidence="3">The sequence shown here is derived from an EMBL/GenBank/DDBJ whole genome shotgun (WGS) entry which is preliminary data.</text>
</comment>